<feature type="compositionally biased region" description="Polar residues" evidence="1">
    <location>
        <begin position="46"/>
        <end position="64"/>
    </location>
</feature>
<feature type="compositionally biased region" description="Low complexity" evidence="1">
    <location>
        <begin position="65"/>
        <end position="76"/>
    </location>
</feature>
<name>A0A8S3FPL0_9BILA</name>
<protein>
    <submittedName>
        <fullName evidence="2">Uncharacterized protein</fullName>
    </submittedName>
</protein>
<dbReference type="AlphaFoldDB" id="A0A8S3FPL0"/>
<sequence>RTLAVSVATNVKQSPYHDDPDKFHWPQTTNDRNDFKHSTGIYSNEMISPSQRQPSRNSIHNEFNSLRGSMSSSTSSIQNNMERLSELKADIKQIERKQEDSLELKRQLKDMEIKKNNFEALYKKNDQLLRETETKLEKEISEKQRLEWTTKNLNMELKGVKQKL</sequence>
<evidence type="ECO:0000313" key="2">
    <source>
        <dbReference type="EMBL" id="CAF5134432.1"/>
    </source>
</evidence>
<proteinExistence type="predicted"/>
<gene>
    <name evidence="2" type="ORF">GIL414_LOCUS64172</name>
</gene>
<dbReference type="Proteomes" id="UP000681720">
    <property type="component" value="Unassembled WGS sequence"/>
</dbReference>
<feature type="non-terminal residue" evidence="2">
    <location>
        <position position="164"/>
    </location>
</feature>
<evidence type="ECO:0000256" key="1">
    <source>
        <dbReference type="SAM" id="MobiDB-lite"/>
    </source>
</evidence>
<evidence type="ECO:0000313" key="3">
    <source>
        <dbReference type="Proteomes" id="UP000681720"/>
    </source>
</evidence>
<comment type="caution">
    <text evidence="2">The sequence shown here is derived from an EMBL/GenBank/DDBJ whole genome shotgun (WGS) entry which is preliminary data.</text>
</comment>
<reference evidence="2" key="1">
    <citation type="submission" date="2021-02" db="EMBL/GenBank/DDBJ databases">
        <authorList>
            <person name="Nowell W R."/>
        </authorList>
    </citation>
    <scope>NUCLEOTIDE SEQUENCE</scope>
</reference>
<feature type="region of interest" description="Disordered" evidence="1">
    <location>
        <begin position="46"/>
        <end position="79"/>
    </location>
</feature>
<feature type="compositionally biased region" description="Basic and acidic residues" evidence="1">
    <location>
        <begin position="15"/>
        <end position="24"/>
    </location>
</feature>
<feature type="non-terminal residue" evidence="2">
    <location>
        <position position="1"/>
    </location>
</feature>
<dbReference type="EMBL" id="CAJOBJ010273615">
    <property type="protein sequence ID" value="CAF5134432.1"/>
    <property type="molecule type" value="Genomic_DNA"/>
</dbReference>
<organism evidence="2 3">
    <name type="scientific">Rotaria magnacalcarata</name>
    <dbReference type="NCBI Taxonomy" id="392030"/>
    <lineage>
        <taxon>Eukaryota</taxon>
        <taxon>Metazoa</taxon>
        <taxon>Spiralia</taxon>
        <taxon>Gnathifera</taxon>
        <taxon>Rotifera</taxon>
        <taxon>Eurotatoria</taxon>
        <taxon>Bdelloidea</taxon>
        <taxon>Philodinida</taxon>
        <taxon>Philodinidae</taxon>
        <taxon>Rotaria</taxon>
    </lineage>
</organism>
<accession>A0A8S3FPL0</accession>
<feature type="region of interest" description="Disordered" evidence="1">
    <location>
        <begin position="1"/>
        <end position="32"/>
    </location>
</feature>